<dbReference type="PANTHER" id="PTHR43767:SF1">
    <property type="entry name" value="NONRIBOSOMAL PEPTIDE SYNTHASE PES1 (EUROFUNG)-RELATED"/>
    <property type="match status" value="1"/>
</dbReference>
<dbReference type="SUPFAM" id="SSF56801">
    <property type="entry name" value="Acetyl-CoA synthetase-like"/>
    <property type="match status" value="1"/>
</dbReference>
<organism evidence="3 4">
    <name type="scientific">Phreatobacter oligotrophus</name>
    <dbReference type="NCBI Taxonomy" id="1122261"/>
    <lineage>
        <taxon>Bacteria</taxon>
        <taxon>Pseudomonadati</taxon>
        <taxon>Pseudomonadota</taxon>
        <taxon>Alphaproteobacteria</taxon>
        <taxon>Hyphomicrobiales</taxon>
        <taxon>Phreatobacteraceae</taxon>
        <taxon>Phreatobacter</taxon>
    </lineage>
</organism>
<dbReference type="Pfam" id="PF00501">
    <property type="entry name" value="AMP-binding"/>
    <property type="match status" value="1"/>
</dbReference>
<dbReference type="InterPro" id="IPR025110">
    <property type="entry name" value="AMP-bd_C"/>
</dbReference>
<dbReference type="Pfam" id="PF13193">
    <property type="entry name" value="AMP-binding_C"/>
    <property type="match status" value="1"/>
</dbReference>
<reference evidence="3 4" key="1">
    <citation type="submission" date="2018-04" db="EMBL/GenBank/DDBJ databases">
        <title>Genomic Encyclopedia of Archaeal and Bacterial Type Strains, Phase II (KMG-II): from individual species to whole genera.</title>
        <authorList>
            <person name="Goeker M."/>
        </authorList>
    </citation>
    <scope>NUCLEOTIDE SEQUENCE [LARGE SCALE GENOMIC DNA]</scope>
    <source>
        <strain evidence="3 4">DSM 25521</strain>
    </source>
</reference>
<dbReference type="Gene3D" id="3.40.50.12780">
    <property type="entry name" value="N-terminal domain of ligase-like"/>
    <property type="match status" value="1"/>
</dbReference>
<feature type="domain" description="AMP-dependent synthetase/ligase" evidence="1">
    <location>
        <begin position="40"/>
        <end position="430"/>
    </location>
</feature>
<evidence type="ECO:0000313" key="4">
    <source>
        <dbReference type="Proteomes" id="UP000241808"/>
    </source>
</evidence>
<dbReference type="PANTHER" id="PTHR43767">
    <property type="entry name" value="LONG-CHAIN-FATTY-ACID--COA LIGASE"/>
    <property type="match status" value="1"/>
</dbReference>
<dbReference type="InterPro" id="IPR050237">
    <property type="entry name" value="ATP-dep_AMP-bd_enzyme"/>
</dbReference>
<evidence type="ECO:0000313" key="3">
    <source>
        <dbReference type="EMBL" id="PTM57283.1"/>
    </source>
</evidence>
<dbReference type="Gene3D" id="3.30.300.30">
    <property type="match status" value="1"/>
</dbReference>
<accession>A0A2T4Z5X9</accession>
<keyword evidence="4" id="KW-1185">Reference proteome</keyword>
<evidence type="ECO:0000259" key="2">
    <source>
        <dbReference type="Pfam" id="PF13193"/>
    </source>
</evidence>
<proteinExistence type="predicted"/>
<dbReference type="InterPro" id="IPR020845">
    <property type="entry name" value="AMP-binding_CS"/>
</dbReference>
<dbReference type="PROSITE" id="PS00455">
    <property type="entry name" value="AMP_BINDING"/>
    <property type="match status" value="1"/>
</dbReference>
<sequence>MEERDYLAMVAAVQRRRWPAELPREPLYPFGPVLLTDHLARWAAIQPDKTAINFYGAMTSFAELHARSDAFAHHLRSLGVGKGDRVAVFLSNCPQFLIVFYGILKLGAVHVPVNPMFKAPELLYELNDTGATVIVALDQLYETVAEVLPKTSVKHVIVTSLIEAAPASPGIPAPASLSVPKRVPAGTIDLMPALAAFAGPFTAPEPVTPDDVAALNYTGGTTGMPKGCIHTQGDMVYTAATTVPFSLGTTKDSSYLCYLPVFWVAGEVFGVIFPIFAGCTCVLLNRWDPVAAMAAIDRYRVTHASFLVDGAVEILDHPDRPRYDLTSLERTGGISFVKKLNPDLRRRWREVTGSTIREVAWGMTETHTCDTMNYGLDADDFDLNSQPVFVGFPVPGTEFKICDFETGALKALGEEGEICIRSPSLFKGYWNRPDTNAEVFRNGWFHTGDIGVYDEDGILHFLGRRKEMLKVNGMSVFPGELEAILGQYPGILGSGVIGRPDEAKGEVPVAFVWLPEEQRDSAGQQAFRAWVETMMSSYKRPELRFVDGLPMTETGKVKKEQLKALL</sequence>
<dbReference type="GO" id="GO:0016878">
    <property type="term" value="F:acid-thiol ligase activity"/>
    <property type="evidence" value="ECO:0007669"/>
    <property type="project" value="UniProtKB-ARBA"/>
</dbReference>
<dbReference type="NCBIfam" id="NF004822">
    <property type="entry name" value="PRK06178.1"/>
    <property type="match status" value="1"/>
</dbReference>
<dbReference type="InterPro" id="IPR042099">
    <property type="entry name" value="ANL_N_sf"/>
</dbReference>
<gene>
    <name evidence="3" type="ORF">C8P69_104333</name>
</gene>
<evidence type="ECO:0000259" key="1">
    <source>
        <dbReference type="Pfam" id="PF00501"/>
    </source>
</evidence>
<dbReference type="EMBL" id="PZZL01000004">
    <property type="protein sequence ID" value="PTM57283.1"/>
    <property type="molecule type" value="Genomic_DNA"/>
</dbReference>
<feature type="domain" description="AMP-binding enzyme C-terminal" evidence="2">
    <location>
        <begin position="480"/>
        <end position="556"/>
    </location>
</feature>
<dbReference type="InterPro" id="IPR000873">
    <property type="entry name" value="AMP-dep_synth/lig_dom"/>
</dbReference>
<dbReference type="AlphaFoldDB" id="A0A2T4Z5X9"/>
<comment type="caution">
    <text evidence="3">The sequence shown here is derived from an EMBL/GenBank/DDBJ whole genome shotgun (WGS) entry which is preliminary data.</text>
</comment>
<protein>
    <submittedName>
        <fullName evidence="3">Fatty-acyl-CoA synthase/long-chain acyl-CoA synthetase</fullName>
    </submittedName>
</protein>
<name>A0A2T4Z5X9_9HYPH</name>
<dbReference type="Proteomes" id="UP000241808">
    <property type="component" value="Unassembled WGS sequence"/>
</dbReference>
<dbReference type="InterPro" id="IPR045851">
    <property type="entry name" value="AMP-bd_C_sf"/>
</dbReference>